<accession>A0A9P7FVC7</accession>
<keyword evidence="17" id="KW-0804">Transcription</keyword>
<keyword evidence="18" id="KW-0539">Nucleus</keyword>
<dbReference type="Pfam" id="PF03372">
    <property type="entry name" value="Exo_endo_phos"/>
    <property type="match status" value="1"/>
</dbReference>
<dbReference type="InterPro" id="IPR050410">
    <property type="entry name" value="CCR4/nocturin_mRNA_transcr"/>
</dbReference>
<evidence type="ECO:0000256" key="6">
    <source>
        <dbReference type="ARBA" id="ARBA00012161"/>
    </source>
</evidence>
<dbReference type="InterPro" id="IPR036691">
    <property type="entry name" value="Endo/exonu/phosph_ase_sf"/>
</dbReference>
<dbReference type="SUPFAM" id="SSF52075">
    <property type="entry name" value="Outer arm dynein light chain 1"/>
    <property type="match status" value="1"/>
</dbReference>
<dbReference type="InterPro" id="IPR005135">
    <property type="entry name" value="Endo/exonuclease/phosphatase"/>
</dbReference>
<evidence type="ECO:0000256" key="12">
    <source>
        <dbReference type="ARBA" id="ARBA00022801"/>
    </source>
</evidence>
<reference evidence="25" key="2">
    <citation type="submission" date="2021-10" db="EMBL/GenBank/DDBJ databases">
        <title>Phylogenomics reveals ancestral predisposition of the termite-cultivated fungus Termitomyces towards a domesticated lifestyle.</title>
        <authorList>
            <person name="Auxier B."/>
            <person name="Grum-Grzhimaylo A."/>
            <person name="Cardenas M.E."/>
            <person name="Lodge J.D."/>
            <person name="Laessoe T."/>
            <person name="Pedersen O."/>
            <person name="Smith M.E."/>
            <person name="Kuyper T.W."/>
            <person name="Franco-Molano E.A."/>
            <person name="Baroni T.J."/>
            <person name="Aanen D.K."/>
        </authorList>
    </citation>
    <scope>NUCLEOTIDE SEQUENCE</scope>
    <source>
        <strain evidence="25">D49</strain>
    </source>
</reference>
<evidence type="ECO:0000256" key="23">
    <source>
        <dbReference type="SAM" id="MobiDB-lite"/>
    </source>
</evidence>
<comment type="catalytic activity">
    <reaction evidence="1">
        <text>Exonucleolytic cleavage of poly(A) to 5'-AMP.</text>
        <dbReference type="EC" id="3.1.13.4"/>
    </reaction>
</comment>
<proteinExistence type="inferred from homology"/>
<evidence type="ECO:0000256" key="5">
    <source>
        <dbReference type="ARBA" id="ARBA00010774"/>
    </source>
</evidence>
<keyword evidence="11" id="KW-0677">Repeat</keyword>
<sequence>MQHHPQNSLSHYPSPPNGHSIQQHVLSQGSPASVGGQIISPHWQQQLLKCEMVRSSRSPHHRARASAMATRAVPKSAIPITNPNLVKTTPETNGSDTTEPSESSPVVPNHPSSTVAPIAEAPRPTSIRPPENTWNSLDMGGIQIKNIPPTSGLFSFKFLINLYLNHNALTTIPPEIAKLRHLELLDISSNGLRTLTPELGMLTQLKELYFFDNQINTIPPEFGTLHQLKTIGIEGNPLDASLKAIVQKDGTPALISYLRDSCPVPTPPPARVWKNLLSPAETEALQADPHAETFSVLSYNILCAKYATERLYGYTPAWALTWDYRKELILTEIMNYDADFLCLQEVDIAAYEDYFVPHLKGQDYEGIHWPKSRYKTMKDTERRQVDGCATFYKASKYTLVEKQLIEFSAVAMQRPDFEKTDDMFNRVLIKDSIAVVCLMEDKHTRTRFIIANVHIHWDPAYRDVKLVQAALLVDEIEKIANNFAKYPPPPPHSPGSDDDGDASEDGVSRSKRSPRPAPHYTDGTKIPLIICGDFNSVPESGVSEFLSTGQLSATHADFMHHKYGKYTTEGLRHRLGLKSAYAAPGVGEPPITNHTPSYQGSIDYVWYSSANLAVNAVLGGVDPGYLEKVVGFPNAHFPSDHVLIVSEFRVKPPRDNPPRPPPIFS</sequence>
<evidence type="ECO:0000256" key="20">
    <source>
        <dbReference type="ARBA" id="ARBA00030493"/>
    </source>
</evidence>
<gene>
    <name evidence="25" type="ORF">H0H81_007637</name>
</gene>
<dbReference type="InterPro" id="IPR003591">
    <property type="entry name" value="Leu-rich_rpt_typical-subtyp"/>
</dbReference>
<keyword evidence="9" id="KW-0540">Nuclease</keyword>
<evidence type="ECO:0000256" key="17">
    <source>
        <dbReference type="ARBA" id="ARBA00023163"/>
    </source>
</evidence>
<feature type="region of interest" description="Disordered" evidence="23">
    <location>
        <begin position="1"/>
        <end position="37"/>
    </location>
</feature>
<evidence type="ECO:0000256" key="9">
    <source>
        <dbReference type="ARBA" id="ARBA00022722"/>
    </source>
</evidence>
<feature type="domain" description="Endonuclease/exonuclease/phosphatase" evidence="24">
    <location>
        <begin position="297"/>
        <end position="641"/>
    </location>
</feature>
<keyword evidence="7" id="KW-0963">Cytoplasm</keyword>
<evidence type="ECO:0000259" key="24">
    <source>
        <dbReference type="Pfam" id="PF03372"/>
    </source>
</evidence>
<dbReference type="InterPro" id="IPR001611">
    <property type="entry name" value="Leu-rich_rpt"/>
</dbReference>
<dbReference type="FunFam" id="3.60.10.10:FF:000037">
    <property type="entry name" value="Glucose-repressible alcohol dehydrogenase transcriptional effector"/>
    <property type="match status" value="1"/>
</dbReference>
<evidence type="ECO:0000256" key="19">
    <source>
        <dbReference type="ARBA" id="ARBA00023475"/>
    </source>
</evidence>
<comment type="cofactor">
    <cofactor evidence="2">
        <name>Mg(2+)</name>
        <dbReference type="ChEBI" id="CHEBI:18420"/>
    </cofactor>
</comment>
<evidence type="ECO:0000256" key="3">
    <source>
        <dbReference type="ARBA" id="ARBA00004123"/>
    </source>
</evidence>
<dbReference type="EC" id="3.1.13.4" evidence="6"/>
<dbReference type="GO" id="GO:0005737">
    <property type="term" value="C:cytoplasm"/>
    <property type="evidence" value="ECO:0007669"/>
    <property type="project" value="UniProtKB-SubCell"/>
</dbReference>
<dbReference type="Proteomes" id="UP000717328">
    <property type="component" value="Unassembled WGS sequence"/>
</dbReference>
<protein>
    <recommendedName>
        <fullName evidence="19">CCR4-Not complex 3'-5'-exoribonuclease subunit Ccr4</fullName>
        <ecNumber evidence="6">3.1.13.4</ecNumber>
    </recommendedName>
    <alternativeName>
        <fullName evidence="20">Carbon catabolite repressor protein 4</fullName>
    </alternativeName>
    <alternativeName>
        <fullName evidence="21">Cytoplasmic deadenylase</fullName>
    </alternativeName>
    <alternativeName>
        <fullName evidence="22">Glucose-repressible alcohol dehydrogenase transcriptional effector</fullName>
    </alternativeName>
</protein>
<keyword evidence="8" id="KW-0433">Leucine-rich repeat</keyword>
<dbReference type="InterPro" id="IPR032675">
    <property type="entry name" value="LRR_dom_sf"/>
</dbReference>
<dbReference type="OrthoDB" id="428734at2759"/>
<evidence type="ECO:0000256" key="14">
    <source>
        <dbReference type="ARBA" id="ARBA00022842"/>
    </source>
</evidence>
<dbReference type="GO" id="GO:0046872">
    <property type="term" value="F:metal ion binding"/>
    <property type="evidence" value="ECO:0007669"/>
    <property type="project" value="UniProtKB-KW"/>
</dbReference>
<evidence type="ECO:0000256" key="2">
    <source>
        <dbReference type="ARBA" id="ARBA00001946"/>
    </source>
</evidence>
<evidence type="ECO:0000256" key="18">
    <source>
        <dbReference type="ARBA" id="ARBA00023242"/>
    </source>
</evidence>
<keyword evidence="16" id="KW-0805">Transcription regulation</keyword>
<dbReference type="Gene3D" id="3.60.10.10">
    <property type="entry name" value="Endonuclease/exonuclease/phosphatase"/>
    <property type="match status" value="1"/>
</dbReference>
<name>A0A9P7FVC7_9AGAR</name>
<dbReference type="Pfam" id="PF13855">
    <property type="entry name" value="LRR_8"/>
    <property type="match status" value="1"/>
</dbReference>
<dbReference type="Gene3D" id="3.80.10.10">
    <property type="entry name" value="Ribonuclease Inhibitor"/>
    <property type="match status" value="1"/>
</dbReference>
<dbReference type="EMBL" id="JABCKI010005734">
    <property type="protein sequence ID" value="KAG5639024.1"/>
    <property type="molecule type" value="Genomic_DNA"/>
</dbReference>
<keyword evidence="26" id="KW-1185">Reference proteome</keyword>
<feature type="region of interest" description="Disordered" evidence="23">
    <location>
        <begin position="483"/>
        <end position="521"/>
    </location>
</feature>
<dbReference type="SMART" id="SM00369">
    <property type="entry name" value="LRR_TYP"/>
    <property type="match status" value="3"/>
</dbReference>
<evidence type="ECO:0000256" key="15">
    <source>
        <dbReference type="ARBA" id="ARBA00022884"/>
    </source>
</evidence>
<dbReference type="AlphaFoldDB" id="A0A9P7FVC7"/>
<evidence type="ECO:0000256" key="13">
    <source>
        <dbReference type="ARBA" id="ARBA00022839"/>
    </source>
</evidence>
<feature type="region of interest" description="Disordered" evidence="23">
    <location>
        <begin position="53"/>
        <end position="131"/>
    </location>
</feature>
<evidence type="ECO:0000313" key="25">
    <source>
        <dbReference type="EMBL" id="KAG5639024.1"/>
    </source>
</evidence>
<dbReference type="GO" id="GO:0004535">
    <property type="term" value="F:poly(A)-specific ribonuclease activity"/>
    <property type="evidence" value="ECO:0007669"/>
    <property type="project" value="UniProtKB-EC"/>
</dbReference>
<dbReference type="PANTHER" id="PTHR12121">
    <property type="entry name" value="CARBON CATABOLITE REPRESSOR PROTEIN 4"/>
    <property type="match status" value="1"/>
</dbReference>
<keyword evidence="10" id="KW-0479">Metal-binding</keyword>
<dbReference type="GO" id="GO:0005634">
    <property type="term" value="C:nucleus"/>
    <property type="evidence" value="ECO:0007669"/>
    <property type="project" value="UniProtKB-SubCell"/>
</dbReference>
<dbReference type="CDD" id="cd09097">
    <property type="entry name" value="Deadenylase_CCR4"/>
    <property type="match status" value="1"/>
</dbReference>
<comment type="caution">
    <text evidence="25">The sequence shown here is derived from an EMBL/GenBank/DDBJ whole genome shotgun (WGS) entry which is preliminary data.</text>
</comment>
<dbReference type="SUPFAM" id="SSF56219">
    <property type="entry name" value="DNase I-like"/>
    <property type="match status" value="1"/>
</dbReference>
<keyword evidence="15" id="KW-0694">RNA-binding</keyword>
<comment type="subcellular location">
    <subcellularLocation>
        <location evidence="4">Cytoplasm</location>
    </subcellularLocation>
    <subcellularLocation>
        <location evidence="3">Nucleus</location>
    </subcellularLocation>
</comment>
<evidence type="ECO:0000256" key="7">
    <source>
        <dbReference type="ARBA" id="ARBA00022490"/>
    </source>
</evidence>
<evidence type="ECO:0000256" key="11">
    <source>
        <dbReference type="ARBA" id="ARBA00022737"/>
    </source>
</evidence>
<keyword evidence="14" id="KW-0460">Magnesium</keyword>
<reference evidence="25" key="1">
    <citation type="submission" date="2021-02" db="EMBL/GenBank/DDBJ databases">
        <authorList>
            <person name="Nieuwenhuis M."/>
            <person name="Van De Peppel L.J.J."/>
        </authorList>
    </citation>
    <scope>NUCLEOTIDE SEQUENCE</scope>
    <source>
        <strain evidence="25">D49</strain>
    </source>
</reference>
<feature type="compositionally biased region" description="Polar residues" evidence="23">
    <location>
        <begin position="79"/>
        <end position="115"/>
    </location>
</feature>
<evidence type="ECO:0000256" key="22">
    <source>
        <dbReference type="ARBA" id="ARBA00033317"/>
    </source>
</evidence>
<dbReference type="GO" id="GO:0003723">
    <property type="term" value="F:RNA binding"/>
    <property type="evidence" value="ECO:0007669"/>
    <property type="project" value="UniProtKB-KW"/>
</dbReference>
<organism evidence="25 26">
    <name type="scientific">Sphagnurus paluster</name>
    <dbReference type="NCBI Taxonomy" id="117069"/>
    <lineage>
        <taxon>Eukaryota</taxon>
        <taxon>Fungi</taxon>
        <taxon>Dikarya</taxon>
        <taxon>Basidiomycota</taxon>
        <taxon>Agaricomycotina</taxon>
        <taxon>Agaricomycetes</taxon>
        <taxon>Agaricomycetidae</taxon>
        <taxon>Agaricales</taxon>
        <taxon>Tricholomatineae</taxon>
        <taxon>Lyophyllaceae</taxon>
        <taxon>Sphagnurus</taxon>
    </lineage>
</organism>
<feature type="compositionally biased region" description="Polar residues" evidence="23">
    <location>
        <begin position="1"/>
        <end position="31"/>
    </location>
</feature>
<evidence type="ECO:0000256" key="16">
    <source>
        <dbReference type="ARBA" id="ARBA00023015"/>
    </source>
</evidence>
<keyword evidence="12" id="KW-0378">Hydrolase</keyword>
<evidence type="ECO:0000256" key="8">
    <source>
        <dbReference type="ARBA" id="ARBA00022614"/>
    </source>
</evidence>
<evidence type="ECO:0000256" key="1">
    <source>
        <dbReference type="ARBA" id="ARBA00001663"/>
    </source>
</evidence>
<evidence type="ECO:0000256" key="4">
    <source>
        <dbReference type="ARBA" id="ARBA00004496"/>
    </source>
</evidence>
<evidence type="ECO:0000313" key="26">
    <source>
        <dbReference type="Proteomes" id="UP000717328"/>
    </source>
</evidence>
<comment type="similarity">
    <text evidence="5">Belongs to the CCR4/nocturin family.</text>
</comment>
<evidence type="ECO:0000256" key="10">
    <source>
        <dbReference type="ARBA" id="ARBA00022723"/>
    </source>
</evidence>
<dbReference type="PANTHER" id="PTHR12121:SF100">
    <property type="entry name" value="POLY(A)-SPECIFIC RIBONUCLEASE"/>
    <property type="match status" value="1"/>
</dbReference>
<keyword evidence="13" id="KW-0269">Exonuclease</keyword>
<evidence type="ECO:0000256" key="21">
    <source>
        <dbReference type="ARBA" id="ARBA00031469"/>
    </source>
</evidence>